<dbReference type="InterPro" id="IPR032710">
    <property type="entry name" value="NTF2-like_dom_sf"/>
</dbReference>
<dbReference type="RefSeq" id="XP_018002311.1">
    <property type="nucleotide sequence ID" value="XM_018149993.1"/>
</dbReference>
<gene>
    <name evidence="1" type="ORF">AB675_9459</name>
</gene>
<dbReference type="VEuPathDB" id="FungiDB:AB675_9459"/>
<organism evidence="1 2">
    <name type="scientific">Cyphellophora attinorum</name>
    <dbReference type="NCBI Taxonomy" id="1664694"/>
    <lineage>
        <taxon>Eukaryota</taxon>
        <taxon>Fungi</taxon>
        <taxon>Dikarya</taxon>
        <taxon>Ascomycota</taxon>
        <taxon>Pezizomycotina</taxon>
        <taxon>Eurotiomycetes</taxon>
        <taxon>Chaetothyriomycetidae</taxon>
        <taxon>Chaetothyriales</taxon>
        <taxon>Cyphellophoraceae</taxon>
        <taxon>Cyphellophora</taxon>
    </lineage>
</organism>
<name>A0A0N0NP61_9EURO</name>
<dbReference type="EMBL" id="LFJN01000007">
    <property type="protein sequence ID" value="KPI42348.1"/>
    <property type="molecule type" value="Genomic_DNA"/>
</dbReference>
<evidence type="ECO:0000313" key="1">
    <source>
        <dbReference type="EMBL" id="KPI42348.1"/>
    </source>
</evidence>
<keyword evidence="2" id="KW-1185">Reference proteome</keyword>
<dbReference type="Proteomes" id="UP000038010">
    <property type="component" value="Unassembled WGS sequence"/>
</dbReference>
<comment type="caution">
    <text evidence="1">The sequence shown here is derived from an EMBL/GenBank/DDBJ whole genome shotgun (WGS) entry which is preliminary data.</text>
</comment>
<evidence type="ECO:0000313" key="2">
    <source>
        <dbReference type="Proteomes" id="UP000038010"/>
    </source>
</evidence>
<dbReference type="OrthoDB" id="4137584at2759"/>
<dbReference type="SUPFAM" id="SSF54427">
    <property type="entry name" value="NTF2-like"/>
    <property type="match status" value="1"/>
</dbReference>
<protein>
    <recommendedName>
        <fullName evidence="3">SnoaL-like domain-containing protein</fullName>
    </recommendedName>
</protein>
<dbReference type="GeneID" id="28741873"/>
<accession>A0A0N0NP61</accession>
<evidence type="ECO:0008006" key="3">
    <source>
        <dbReference type="Google" id="ProtNLM"/>
    </source>
</evidence>
<sequence length="162" mass="18691">MTQRSPADQYKFKNQDSQPDAPVNVLRNFLKAWDDSADEKETYLNYIQPDAVLLFGGPHTGRKEWKAARDGLIHQHNGPILRSQHFLETVFVYDMQPETGRAWEIVGTADVRYDIVDGNEVWTRAATWCRIVEAGEERLIERYEVFMDGTKLFEALGKLNKS</sequence>
<reference evidence="1 2" key="1">
    <citation type="submission" date="2015-06" db="EMBL/GenBank/DDBJ databases">
        <title>Draft genome of the ant-associated black yeast Phialophora attae CBS 131958.</title>
        <authorList>
            <person name="Moreno L.F."/>
            <person name="Stielow B.J."/>
            <person name="de Hoog S."/>
            <person name="Vicente V.A."/>
            <person name="Weiss V.A."/>
            <person name="de Vries M."/>
            <person name="Cruz L.M."/>
            <person name="Souza E.M."/>
        </authorList>
    </citation>
    <scope>NUCLEOTIDE SEQUENCE [LARGE SCALE GENOMIC DNA]</scope>
    <source>
        <strain evidence="1 2">CBS 131958</strain>
    </source>
</reference>
<proteinExistence type="predicted"/>
<dbReference type="AlphaFoldDB" id="A0A0N0NP61"/>